<name>A0ABU3PBY1_9BURK</name>
<accession>A0ABU3PBY1</accession>
<dbReference type="Proteomes" id="UP001246372">
    <property type="component" value="Unassembled WGS sequence"/>
</dbReference>
<dbReference type="EMBL" id="JAVXZY010000004">
    <property type="protein sequence ID" value="MDT9000071.1"/>
    <property type="molecule type" value="Genomic_DNA"/>
</dbReference>
<dbReference type="RefSeq" id="WP_315650618.1">
    <property type="nucleotide sequence ID" value="NZ_JAVXZY010000004.1"/>
</dbReference>
<keyword evidence="1" id="KW-0812">Transmembrane</keyword>
<keyword evidence="1" id="KW-0472">Membrane</keyword>
<evidence type="ECO:0000256" key="1">
    <source>
        <dbReference type="SAM" id="Phobius"/>
    </source>
</evidence>
<comment type="caution">
    <text evidence="2">The sequence shown here is derived from an EMBL/GenBank/DDBJ whole genome shotgun (WGS) entry which is preliminary data.</text>
</comment>
<evidence type="ECO:0000313" key="3">
    <source>
        <dbReference type="Proteomes" id="UP001246372"/>
    </source>
</evidence>
<feature type="transmembrane region" description="Helical" evidence="1">
    <location>
        <begin position="35"/>
        <end position="58"/>
    </location>
</feature>
<sequence length="125" mass="13411">MDKLQLYFLARALVASVFVAMGLERLLAYGGVLDGGVASLGAGYLAFGLFELAAGLLIVCGWQAGWAALVMAAFLAVDACLAHPFWREQGLQRHGQLLHFMKNLSAIGGLLLVAQAEWQRRLPPA</sequence>
<gene>
    <name evidence="2" type="ORF">RQP53_12415</name>
</gene>
<protein>
    <submittedName>
        <fullName evidence="2">DoxX family protein</fullName>
    </submittedName>
</protein>
<evidence type="ECO:0000313" key="2">
    <source>
        <dbReference type="EMBL" id="MDT9000071.1"/>
    </source>
</evidence>
<keyword evidence="3" id="KW-1185">Reference proteome</keyword>
<feature type="transmembrane region" description="Helical" evidence="1">
    <location>
        <begin position="6"/>
        <end position="23"/>
    </location>
</feature>
<reference evidence="2" key="1">
    <citation type="submission" date="2023-09" db="EMBL/GenBank/DDBJ databases">
        <title>Paucibacter sp. APW11 Genome sequencing and assembly.</title>
        <authorList>
            <person name="Kim I."/>
        </authorList>
    </citation>
    <scope>NUCLEOTIDE SEQUENCE</scope>
    <source>
        <strain evidence="2">APW11</strain>
    </source>
</reference>
<proteinExistence type="predicted"/>
<organism evidence="2 3">
    <name type="scientific">Roseateles aquae</name>
    <dbReference type="NCBI Taxonomy" id="3077235"/>
    <lineage>
        <taxon>Bacteria</taxon>
        <taxon>Pseudomonadati</taxon>
        <taxon>Pseudomonadota</taxon>
        <taxon>Betaproteobacteria</taxon>
        <taxon>Burkholderiales</taxon>
        <taxon>Sphaerotilaceae</taxon>
        <taxon>Roseateles</taxon>
    </lineage>
</organism>
<keyword evidence="1" id="KW-1133">Transmembrane helix</keyword>